<keyword evidence="8" id="KW-1133">Transmembrane helix</keyword>
<dbReference type="InterPro" id="IPR036890">
    <property type="entry name" value="HATPase_C_sf"/>
</dbReference>
<keyword evidence="4" id="KW-0808">Transferase</keyword>
<dbReference type="Pfam" id="PF00512">
    <property type="entry name" value="HisKA"/>
    <property type="match status" value="1"/>
</dbReference>
<dbReference type="STRING" id="27342.A0A0H2S5A1"/>
<feature type="compositionally biased region" description="Basic residues" evidence="7">
    <location>
        <begin position="89"/>
        <end position="98"/>
    </location>
</feature>
<feature type="compositionally biased region" description="Polar residues" evidence="7">
    <location>
        <begin position="702"/>
        <end position="717"/>
    </location>
</feature>
<dbReference type="InterPro" id="IPR005467">
    <property type="entry name" value="His_kinase_dom"/>
</dbReference>
<evidence type="ECO:0000256" key="4">
    <source>
        <dbReference type="ARBA" id="ARBA00022679"/>
    </source>
</evidence>
<keyword evidence="3 6" id="KW-0597">Phosphoprotein</keyword>
<dbReference type="PRINTS" id="PR00344">
    <property type="entry name" value="BCTRLSENSOR"/>
</dbReference>
<dbReference type="InterPro" id="IPR003661">
    <property type="entry name" value="HisK_dim/P_dom"/>
</dbReference>
<feature type="compositionally biased region" description="Basic and acidic residues" evidence="7">
    <location>
        <begin position="145"/>
        <end position="158"/>
    </location>
</feature>
<dbReference type="Pfam" id="PF00072">
    <property type="entry name" value="Response_reg"/>
    <property type="match status" value="1"/>
</dbReference>
<dbReference type="PANTHER" id="PTHR43047">
    <property type="entry name" value="TWO-COMPONENT HISTIDINE PROTEIN KINASE"/>
    <property type="match status" value="1"/>
</dbReference>
<evidence type="ECO:0000256" key="5">
    <source>
        <dbReference type="ARBA" id="ARBA00022777"/>
    </source>
</evidence>
<dbReference type="GO" id="GO:0005886">
    <property type="term" value="C:plasma membrane"/>
    <property type="evidence" value="ECO:0007669"/>
    <property type="project" value="TreeGrafter"/>
</dbReference>
<evidence type="ECO:0000259" key="9">
    <source>
        <dbReference type="PROSITE" id="PS50109"/>
    </source>
</evidence>
<dbReference type="SMART" id="SM00448">
    <property type="entry name" value="REC"/>
    <property type="match status" value="1"/>
</dbReference>
<dbReference type="InterPro" id="IPR004358">
    <property type="entry name" value="Sig_transdc_His_kin-like_C"/>
</dbReference>
<dbReference type="EMBL" id="KQ085889">
    <property type="protein sequence ID" value="KLO19114.1"/>
    <property type="molecule type" value="Genomic_DNA"/>
</dbReference>
<feature type="region of interest" description="Disordered" evidence="7">
    <location>
        <begin position="660"/>
        <end position="681"/>
    </location>
</feature>
<sequence length="1198" mass="130929">MYFLFKGAHDSDGTPNVTPTTRDDNVCTTPAEKSPLDPDGVGGIANGGVGDGPLLPPPVTSSSAHASGSNPASPTKEKASVHWAARLTSHAKRNKKSARIVEHGGLRGQWARFKKRMGQTPDDSSPSDSGLETAAGSAETVETWSRLREAQDRAEAARSSEVSDVDEGPVDEVVVDRVWQTNEFEKLTESDETRSTPGDKSGGGTGQAHGAGNGTATDHESGMVFTRPEGFWGWCLVLTLLRYRLWPSAVDFFSCRFYDERQEEHYTKEIWFSSKPLALWSSLFYVLNWVLGCALVAKPFALGDNIFYFGVAPVLTLPIPFMVMFDFPRRRKIFYHVFVLISTWSWAVYQVLFIFVCGYYSRPTHDSCGTKDFLSLFYYTSALQTIALFGLKLNRFPAMLGATVFLVMSAAMVIPFRIGWIRNDLNFLAFQAFLLYVGYMKEMEQRRLFTLRDQLKVQFKATQRAQVNERKAWDSKRRLTSYVFHDVRVPLNTALIAVQNMEASGTVARDQEVEFKALEGSLSMMSKVLNDVLDFNRMDSGRFESVSRPYAFHQTMRSMFVPLQLATNARGLEFETELDPSIDLVAKRAALDALSHKVEKIPGSEEAPSCSEDGAGIVVGDEMRLRQIITNLASNACKFTPSGGKLTIKTKLVLPHPHPVPPTLEHQRRHRHNRKVSADSTTEDVIDDVILDMEEHPIPMTSEPSSTTTAVDTSESAGPSEKMPVECILNTKTLNQHNATHGGHKPLDTIVVRIEVSDTGYGIRKKDIEKGKLFSAFNQTEQGRTQGGKGTGLGLALVRQIVKLSGGRLGLQSRVGQGSTFWVEIPLGVGKKAVSGTVSSESANPGSGGSEVSSSAFMALSKNYNRDHSMERESSRGPSGKAMPSLPELSDNGADRSSRNSYAQSSSALKGIMEQGGLVELASTKLPDGDKVPTRNIGDPSTGTELISEALPPSPSDTPKQSDGGPATISRASTSTPTNRPSYVELPKRPSFAPAPLPIPTTSQDSNVSGPSLISTPRSDVSIFDPPIRVLVVDDDHITRKLMKRMLTRLGCDVSTAENGLVALELIMGEKPTPMTEPESISPLANGVSSMSNTPSSEIVDEDKMRLPDPRYEVIFLDNQMPVMSGLETVSKMRAAGKTDLVVGVTGNALLSDQEAYTEAGVDHVITKPVFERSLKNMLQVALDRRKRPPENSSSTPS</sequence>
<dbReference type="Proteomes" id="UP000053477">
    <property type="component" value="Unassembled WGS sequence"/>
</dbReference>
<feature type="transmembrane region" description="Helical" evidence="8">
    <location>
        <begin position="277"/>
        <end position="300"/>
    </location>
</feature>
<feature type="domain" description="Response regulatory" evidence="10">
    <location>
        <begin position="1029"/>
        <end position="1183"/>
    </location>
</feature>
<feature type="transmembrane region" description="Helical" evidence="8">
    <location>
        <begin position="398"/>
        <end position="418"/>
    </location>
</feature>
<evidence type="ECO:0000256" key="7">
    <source>
        <dbReference type="SAM" id="MobiDB-lite"/>
    </source>
</evidence>
<feature type="compositionally biased region" description="Polar residues" evidence="7">
    <location>
        <begin position="121"/>
        <end position="130"/>
    </location>
</feature>
<dbReference type="CDD" id="cd00082">
    <property type="entry name" value="HisKA"/>
    <property type="match status" value="1"/>
</dbReference>
<dbReference type="Gene3D" id="3.40.50.2300">
    <property type="match status" value="1"/>
</dbReference>
<evidence type="ECO:0000256" key="2">
    <source>
        <dbReference type="ARBA" id="ARBA00012438"/>
    </source>
</evidence>
<dbReference type="Gene3D" id="1.10.287.130">
    <property type="match status" value="1"/>
</dbReference>
<feature type="compositionally biased region" description="Polar residues" evidence="7">
    <location>
        <begin position="1087"/>
        <end position="1097"/>
    </location>
</feature>
<evidence type="ECO:0000256" key="8">
    <source>
        <dbReference type="SAM" id="Phobius"/>
    </source>
</evidence>
<feature type="transmembrane region" description="Helical" evidence="8">
    <location>
        <begin position="306"/>
        <end position="325"/>
    </location>
</feature>
<gene>
    <name evidence="11" type="ORF">SCHPADRAFT_899217</name>
</gene>
<comment type="catalytic activity">
    <reaction evidence="1">
        <text>ATP + protein L-histidine = ADP + protein N-phospho-L-histidine.</text>
        <dbReference type="EC" id="2.7.13.3"/>
    </reaction>
</comment>
<feature type="region of interest" description="Disordered" evidence="7">
    <location>
        <begin position="866"/>
        <end position="906"/>
    </location>
</feature>
<feature type="transmembrane region" description="Helical" evidence="8">
    <location>
        <begin position="337"/>
        <end position="361"/>
    </location>
</feature>
<feature type="transmembrane region" description="Helical" evidence="8">
    <location>
        <begin position="373"/>
        <end position="391"/>
    </location>
</feature>
<feature type="compositionally biased region" description="Gly residues" evidence="7">
    <location>
        <begin position="200"/>
        <end position="213"/>
    </location>
</feature>
<accession>A0A0H2S5A1</accession>
<dbReference type="EC" id="2.7.13.3" evidence="2"/>
<evidence type="ECO:0000256" key="6">
    <source>
        <dbReference type="PROSITE-ProRule" id="PRU00169"/>
    </source>
</evidence>
<feature type="compositionally biased region" description="Polar residues" evidence="7">
    <location>
        <begin position="60"/>
        <end position="73"/>
    </location>
</feature>
<feature type="compositionally biased region" description="Polar residues" evidence="7">
    <location>
        <begin position="970"/>
        <end position="981"/>
    </location>
</feature>
<keyword evidence="8" id="KW-0812">Transmembrane</keyword>
<dbReference type="SMART" id="SM00387">
    <property type="entry name" value="HATPase_c"/>
    <property type="match status" value="1"/>
</dbReference>
<name>A0A0H2S5A1_9AGAM</name>
<keyword evidence="12" id="KW-1185">Reference proteome</keyword>
<reference evidence="11 12" key="1">
    <citation type="submission" date="2015-04" db="EMBL/GenBank/DDBJ databases">
        <title>Complete genome sequence of Schizopora paradoxa KUC8140, a cosmopolitan wood degrader in East Asia.</title>
        <authorList>
            <consortium name="DOE Joint Genome Institute"/>
            <person name="Min B."/>
            <person name="Park H."/>
            <person name="Jang Y."/>
            <person name="Kim J.-J."/>
            <person name="Kim K.H."/>
            <person name="Pangilinan J."/>
            <person name="Lipzen A."/>
            <person name="Riley R."/>
            <person name="Grigoriev I.V."/>
            <person name="Spatafora J.W."/>
            <person name="Choi I.-G."/>
        </authorList>
    </citation>
    <scope>NUCLEOTIDE SEQUENCE [LARGE SCALE GENOMIC DNA]</scope>
    <source>
        <strain evidence="11 12">KUC8140</strain>
    </source>
</reference>
<proteinExistence type="predicted"/>
<dbReference type="InterPro" id="IPR036097">
    <property type="entry name" value="HisK_dim/P_sf"/>
</dbReference>
<protein>
    <recommendedName>
        <fullName evidence="2">histidine kinase</fullName>
        <ecNumber evidence="2">2.7.13.3</ecNumber>
    </recommendedName>
</protein>
<evidence type="ECO:0000256" key="3">
    <source>
        <dbReference type="ARBA" id="ARBA00022553"/>
    </source>
</evidence>
<dbReference type="SUPFAM" id="SSF55874">
    <property type="entry name" value="ATPase domain of HSP90 chaperone/DNA topoisomerase II/histidine kinase"/>
    <property type="match status" value="1"/>
</dbReference>
<evidence type="ECO:0000256" key="1">
    <source>
        <dbReference type="ARBA" id="ARBA00000085"/>
    </source>
</evidence>
<dbReference type="AlphaFoldDB" id="A0A0H2S5A1"/>
<feature type="region of interest" description="Disordered" evidence="7">
    <location>
        <begin position="1"/>
        <end position="167"/>
    </location>
</feature>
<feature type="modified residue" description="4-aspartylphosphate" evidence="6">
    <location>
        <position position="1118"/>
    </location>
</feature>
<feature type="compositionally biased region" description="Polar residues" evidence="7">
    <location>
        <begin position="1000"/>
        <end position="1014"/>
    </location>
</feature>
<evidence type="ECO:0000313" key="11">
    <source>
        <dbReference type="EMBL" id="KLO19114.1"/>
    </source>
</evidence>
<feature type="domain" description="Histidine kinase" evidence="9">
    <location>
        <begin position="482"/>
        <end position="829"/>
    </location>
</feature>
<feature type="compositionally biased region" description="Basic and acidic residues" evidence="7">
    <location>
        <begin position="866"/>
        <end position="875"/>
    </location>
</feature>
<keyword evidence="8" id="KW-0472">Membrane</keyword>
<feature type="region of interest" description="Disordered" evidence="7">
    <location>
        <begin position="185"/>
        <end position="220"/>
    </location>
</feature>
<dbReference type="GO" id="GO:0000155">
    <property type="term" value="F:phosphorelay sensor kinase activity"/>
    <property type="evidence" value="ECO:0007669"/>
    <property type="project" value="InterPro"/>
</dbReference>
<dbReference type="InParanoid" id="A0A0H2S5A1"/>
<feature type="compositionally biased region" description="Basic and acidic residues" evidence="7">
    <location>
        <begin position="185"/>
        <end position="194"/>
    </location>
</feature>
<feature type="region of interest" description="Disordered" evidence="7">
    <location>
        <begin position="923"/>
        <end position="1014"/>
    </location>
</feature>
<dbReference type="InterPro" id="IPR003594">
    <property type="entry name" value="HATPase_dom"/>
</dbReference>
<evidence type="ECO:0000313" key="12">
    <source>
        <dbReference type="Proteomes" id="UP000053477"/>
    </source>
</evidence>
<dbReference type="InterPro" id="IPR011006">
    <property type="entry name" value="CheY-like_superfamily"/>
</dbReference>
<keyword evidence="5" id="KW-0418">Kinase</keyword>
<feature type="compositionally biased region" description="Gly residues" evidence="7">
    <location>
        <begin position="40"/>
        <end position="51"/>
    </location>
</feature>
<organism evidence="11 12">
    <name type="scientific">Schizopora paradoxa</name>
    <dbReference type="NCBI Taxonomy" id="27342"/>
    <lineage>
        <taxon>Eukaryota</taxon>
        <taxon>Fungi</taxon>
        <taxon>Dikarya</taxon>
        <taxon>Basidiomycota</taxon>
        <taxon>Agaricomycotina</taxon>
        <taxon>Agaricomycetes</taxon>
        <taxon>Hymenochaetales</taxon>
        <taxon>Schizoporaceae</taxon>
        <taxon>Schizopora</taxon>
    </lineage>
</organism>
<dbReference type="PROSITE" id="PS50109">
    <property type="entry name" value="HIS_KIN"/>
    <property type="match status" value="1"/>
</dbReference>
<dbReference type="InterPro" id="IPR001789">
    <property type="entry name" value="Sig_transdc_resp-reg_receiver"/>
</dbReference>
<dbReference type="SMART" id="SM00388">
    <property type="entry name" value="HisKA"/>
    <property type="match status" value="1"/>
</dbReference>
<dbReference type="PROSITE" id="PS50110">
    <property type="entry name" value="RESPONSE_REGULATORY"/>
    <property type="match status" value="1"/>
</dbReference>
<dbReference type="PANTHER" id="PTHR43047:SF66">
    <property type="entry name" value="HISKA"/>
    <property type="match status" value="1"/>
</dbReference>
<dbReference type="GO" id="GO:0009927">
    <property type="term" value="F:histidine phosphotransfer kinase activity"/>
    <property type="evidence" value="ECO:0007669"/>
    <property type="project" value="TreeGrafter"/>
</dbReference>
<feature type="region of interest" description="Disordered" evidence="7">
    <location>
        <begin position="698"/>
        <end position="721"/>
    </location>
</feature>
<dbReference type="Pfam" id="PF02518">
    <property type="entry name" value="HATPase_c"/>
    <property type="match status" value="1"/>
</dbReference>
<dbReference type="OrthoDB" id="60033at2759"/>
<dbReference type="SUPFAM" id="SSF52172">
    <property type="entry name" value="CheY-like"/>
    <property type="match status" value="1"/>
</dbReference>
<dbReference type="SUPFAM" id="SSF47384">
    <property type="entry name" value="Homodimeric domain of signal transducing histidine kinase"/>
    <property type="match status" value="1"/>
</dbReference>
<evidence type="ECO:0000259" key="10">
    <source>
        <dbReference type="PROSITE" id="PS50110"/>
    </source>
</evidence>
<dbReference type="Gene3D" id="3.30.565.10">
    <property type="entry name" value="Histidine kinase-like ATPase, C-terminal domain"/>
    <property type="match status" value="1"/>
</dbReference>
<dbReference type="CDD" id="cd17546">
    <property type="entry name" value="REC_hyHK_CKI1_RcsC-like"/>
    <property type="match status" value="1"/>
</dbReference>
<feature type="region of interest" description="Disordered" evidence="7">
    <location>
        <begin position="1073"/>
        <end position="1098"/>
    </location>
</feature>